<dbReference type="Pfam" id="PF01408">
    <property type="entry name" value="GFO_IDH_MocA"/>
    <property type="match status" value="1"/>
</dbReference>
<feature type="domain" description="Gfo/Idh/MocA-like oxidoreductase N-terminal" evidence="1">
    <location>
        <begin position="11"/>
        <end position="128"/>
    </location>
</feature>
<dbReference type="EMBL" id="CP022098">
    <property type="protein sequence ID" value="ATB39804.1"/>
    <property type="molecule type" value="Genomic_DNA"/>
</dbReference>
<dbReference type="GO" id="GO:0000166">
    <property type="term" value="F:nucleotide binding"/>
    <property type="evidence" value="ECO:0007669"/>
    <property type="project" value="InterPro"/>
</dbReference>
<evidence type="ECO:0000259" key="2">
    <source>
        <dbReference type="Pfam" id="PF22725"/>
    </source>
</evidence>
<organism evidence="3 4">
    <name type="scientific">Cystobacter fuscus</name>
    <dbReference type="NCBI Taxonomy" id="43"/>
    <lineage>
        <taxon>Bacteria</taxon>
        <taxon>Pseudomonadati</taxon>
        <taxon>Myxococcota</taxon>
        <taxon>Myxococcia</taxon>
        <taxon>Myxococcales</taxon>
        <taxon>Cystobacterineae</taxon>
        <taxon>Archangiaceae</taxon>
        <taxon>Cystobacter</taxon>
    </lineage>
</organism>
<dbReference type="Gene3D" id="3.30.360.10">
    <property type="entry name" value="Dihydrodipicolinate Reductase, domain 2"/>
    <property type="match status" value="1"/>
</dbReference>
<evidence type="ECO:0000313" key="3">
    <source>
        <dbReference type="EMBL" id="ATB39804.1"/>
    </source>
</evidence>
<dbReference type="InterPro" id="IPR000683">
    <property type="entry name" value="Gfo/Idh/MocA-like_OxRdtase_N"/>
</dbReference>
<reference evidence="3 4" key="1">
    <citation type="submission" date="2017-06" db="EMBL/GenBank/DDBJ databases">
        <title>Sequencing and comparative analysis of myxobacterial genomes.</title>
        <authorList>
            <person name="Rupp O."/>
            <person name="Goesmann A."/>
            <person name="Sogaard-Andersen L."/>
        </authorList>
    </citation>
    <scope>NUCLEOTIDE SEQUENCE [LARGE SCALE GENOMIC DNA]</scope>
    <source>
        <strain evidence="3 4">DSM 52655</strain>
    </source>
</reference>
<dbReference type="SUPFAM" id="SSF51735">
    <property type="entry name" value="NAD(P)-binding Rossmann-fold domains"/>
    <property type="match status" value="1"/>
</dbReference>
<protein>
    <recommendedName>
        <fullName evidence="5">Oxidoreductase</fullName>
    </recommendedName>
</protein>
<gene>
    <name evidence="3" type="ORF">CYFUS_005252</name>
</gene>
<sequence>MLETKARAGKLRVGIISANWGARTHLPAWRMLSDDVEVTAICTSRQETAEAAAREHGIARPFWSYEAMCADPDIDVIDAGTSPVLREKLVTAALNGGKHVFNQLPFAPSREAAERLVKLQRDKGVTGAVAASVVGLPHLTLMKEMIDEGYLGEVFQVHCHWQMSYFLPVIPFFPYVWFGKAGHGVSVTRNHGSHMLHALWHVFGRIESVVGRIETQLKTWELSPGETMTVETDDTCHALLRFANGAMGTMATSWTAADSPGFWIEAFGSKGRLRLEALRYPSVATARLYAAKAALGTMAPQGQEVPVPERLFTVRGKVLDPSVGSDPSTGGQLLSMVRLFDAFATTVRNGGEPLASFNRALEVERVIGALYESNVRKAWVEPAAG</sequence>
<name>A0A250J7A6_9BACT</name>
<dbReference type="PANTHER" id="PTHR43708:SF8">
    <property type="entry name" value="OXIDOREDUCTASE"/>
    <property type="match status" value="1"/>
</dbReference>
<feature type="domain" description="GFO/IDH/MocA-like oxidoreductase" evidence="2">
    <location>
        <begin position="142"/>
        <end position="274"/>
    </location>
</feature>
<accession>A0A250J7A6</accession>
<dbReference type="SUPFAM" id="SSF55347">
    <property type="entry name" value="Glyceraldehyde-3-phosphate dehydrogenase-like, C-terminal domain"/>
    <property type="match status" value="1"/>
</dbReference>
<evidence type="ECO:0000313" key="4">
    <source>
        <dbReference type="Proteomes" id="UP000217257"/>
    </source>
</evidence>
<dbReference type="KEGG" id="cfus:CYFUS_005252"/>
<dbReference type="RefSeq" id="WP_198316080.1">
    <property type="nucleotide sequence ID" value="NZ_CP022098.1"/>
</dbReference>
<dbReference type="InterPro" id="IPR051317">
    <property type="entry name" value="Gfo/Idh/MocA_oxidoreduct"/>
</dbReference>
<evidence type="ECO:0008006" key="5">
    <source>
        <dbReference type="Google" id="ProtNLM"/>
    </source>
</evidence>
<dbReference type="PANTHER" id="PTHR43708">
    <property type="entry name" value="CONSERVED EXPRESSED OXIDOREDUCTASE (EUROFUNG)"/>
    <property type="match status" value="1"/>
</dbReference>
<dbReference type="AlphaFoldDB" id="A0A250J7A6"/>
<dbReference type="Gene3D" id="3.40.50.720">
    <property type="entry name" value="NAD(P)-binding Rossmann-like Domain"/>
    <property type="match status" value="1"/>
</dbReference>
<dbReference type="InterPro" id="IPR036291">
    <property type="entry name" value="NAD(P)-bd_dom_sf"/>
</dbReference>
<proteinExistence type="predicted"/>
<evidence type="ECO:0000259" key="1">
    <source>
        <dbReference type="Pfam" id="PF01408"/>
    </source>
</evidence>
<dbReference type="Proteomes" id="UP000217257">
    <property type="component" value="Chromosome"/>
</dbReference>
<dbReference type="InterPro" id="IPR055170">
    <property type="entry name" value="GFO_IDH_MocA-like_dom"/>
</dbReference>
<dbReference type="Pfam" id="PF22725">
    <property type="entry name" value="GFO_IDH_MocA_C3"/>
    <property type="match status" value="1"/>
</dbReference>